<reference evidence="1" key="1">
    <citation type="journal article" date="2019" name="Sci. Rep.">
        <title>Draft genome of Tanacetum cinerariifolium, the natural source of mosquito coil.</title>
        <authorList>
            <person name="Yamashiro T."/>
            <person name="Shiraishi A."/>
            <person name="Satake H."/>
            <person name="Nakayama K."/>
        </authorList>
    </citation>
    <scope>NUCLEOTIDE SEQUENCE</scope>
</reference>
<comment type="caution">
    <text evidence="1">The sequence shown here is derived from an EMBL/GenBank/DDBJ whole genome shotgun (WGS) entry which is preliminary data.</text>
</comment>
<sequence length="406" mass="46091">MHDNVDDLIESTLNSKLLSINLESQRLDKKKQEVKNVVEQPTKHGTRIAKSLQNFRVIHKTSSISLNNTSQISSVHAIAPILPTEEPEYSLSMGYEHLSTISETESDEVTESGVEELVPIPRECEVTSKDKNECDVFVCKNSPTCEDHYEILFDSNNDDISSDDNAFEDIEYVEASPLDSELVGLEEENDVCQEEEEFDLEYILQIQDVILREKLLSINRLIADIKSLNDNPTPDRVLNSSTLFPIFEESDNSLSDNSSPKFKTFSYHKEETRSGRTTAHANNSLPEYDSFCFEIESDQGRLTSVVMKDISDNSKNPSFPRPPPEPLDVEFFFDLEPEVISTVMNNIDELNKDEFFDPGGEANVEDDDYFPFVIQIFLPYLIYLEVSPLLHSARSEDTIFDLGISV</sequence>
<protein>
    <recommendedName>
        <fullName evidence="2">Reverse transcriptase domain-containing protein</fullName>
    </recommendedName>
</protein>
<dbReference type="AlphaFoldDB" id="A0A6L2KPI2"/>
<name>A0A6L2KPI2_TANCI</name>
<evidence type="ECO:0000313" key="1">
    <source>
        <dbReference type="EMBL" id="GEU49985.1"/>
    </source>
</evidence>
<proteinExistence type="predicted"/>
<evidence type="ECO:0008006" key="2">
    <source>
        <dbReference type="Google" id="ProtNLM"/>
    </source>
</evidence>
<gene>
    <name evidence="1" type="ORF">Tci_021963</name>
</gene>
<dbReference type="EMBL" id="BKCJ010002647">
    <property type="protein sequence ID" value="GEU49985.1"/>
    <property type="molecule type" value="Genomic_DNA"/>
</dbReference>
<accession>A0A6L2KPI2</accession>
<organism evidence="1">
    <name type="scientific">Tanacetum cinerariifolium</name>
    <name type="common">Dalmatian daisy</name>
    <name type="synonym">Chrysanthemum cinerariifolium</name>
    <dbReference type="NCBI Taxonomy" id="118510"/>
    <lineage>
        <taxon>Eukaryota</taxon>
        <taxon>Viridiplantae</taxon>
        <taxon>Streptophyta</taxon>
        <taxon>Embryophyta</taxon>
        <taxon>Tracheophyta</taxon>
        <taxon>Spermatophyta</taxon>
        <taxon>Magnoliopsida</taxon>
        <taxon>eudicotyledons</taxon>
        <taxon>Gunneridae</taxon>
        <taxon>Pentapetalae</taxon>
        <taxon>asterids</taxon>
        <taxon>campanulids</taxon>
        <taxon>Asterales</taxon>
        <taxon>Asteraceae</taxon>
        <taxon>Asteroideae</taxon>
        <taxon>Anthemideae</taxon>
        <taxon>Anthemidinae</taxon>
        <taxon>Tanacetum</taxon>
    </lineage>
</organism>